<dbReference type="EMBL" id="JACHXZ010000002">
    <property type="protein sequence ID" value="MBB3168174.1"/>
    <property type="molecule type" value="Genomic_DNA"/>
</dbReference>
<keyword evidence="2" id="KW-1185">Reference proteome</keyword>
<protein>
    <submittedName>
        <fullName evidence="1">Uncharacterized protein (DUF934 family)</fullName>
    </submittedName>
</protein>
<dbReference type="Pfam" id="PF06073">
    <property type="entry name" value="DUF934"/>
    <property type="match status" value="1"/>
</dbReference>
<dbReference type="InterPro" id="IPR008318">
    <property type="entry name" value="UCP030820"/>
</dbReference>
<name>A0A839UJ96_9GAMM</name>
<reference evidence="1 2" key="1">
    <citation type="submission" date="2020-08" db="EMBL/GenBank/DDBJ databases">
        <title>Genomic Encyclopedia of Type Strains, Phase III (KMG-III): the genomes of soil and plant-associated and newly described type strains.</title>
        <authorList>
            <person name="Whitman W."/>
        </authorList>
    </citation>
    <scope>NUCLEOTIDE SEQUENCE [LARGE SCALE GENOMIC DNA]</scope>
    <source>
        <strain evidence="1 2">CECT 8571</strain>
    </source>
</reference>
<sequence>MPRLVKNEAIVECHRQFLPKDSDLTAVQNRTDVVPLSLWVSQTEALSALGVDGVWVDSDETLDALTDTLSQLALLAIHFPAFVDGRGFSLGRLARERHQFSGELRAFGYVLQDQAHFLRRCGFDAMDFRQGTDLNSAIESLADFTEHYQASVDQPRPLFRRRT</sequence>
<accession>A0A839UJ96</accession>
<evidence type="ECO:0000313" key="1">
    <source>
        <dbReference type="EMBL" id="MBB3168174.1"/>
    </source>
</evidence>
<comment type="caution">
    <text evidence="1">The sequence shown here is derived from an EMBL/GenBank/DDBJ whole genome shotgun (WGS) entry which is preliminary data.</text>
</comment>
<dbReference type="AlphaFoldDB" id="A0A839UJ96"/>
<evidence type="ECO:0000313" key="2">
    <source>
        <dbReference type="Proteomes" id="UP000559987"/>
    </source>
</evidence>
<gene>
    <name evidence="1" type="ORF">FHS30_001358</name>
</gene>
<proteinExistence type="predicted"/>
<dbReference type="Proteomes" id="UP000559987">
    <property type="component" value="Unassembled WGS sequence"/>
</dbReference>
<dbReference type="PIRSF" id="PIRSF030820">
    <property type="entry name" value="UCP030820"/>
    <property type="match status" value="1"/>
</dbReference>
<organism evidence="1 2">
    <name type="scientific">Simiduia aestuariiviva</name>
    <dbReference type="NCBI Taxonomy" id="1510459"/>
    <lineage>
        <taxon>Bacteria</taxon>
        <taxon>Pseudomonadati</taxon>
        <taxon>Pseudomonadota</taxon>
        <taxon>Gammaproteobacteria</taxon>
        <taxon>Cellvibrionales</taxon>
        <taxon>Cellvibrionaceae</taxon>
        <taxon>Simiduia</taxon>
    </lineage>
</organism>
<dbReference type="RefSeq" id="WP_183909653.1">
    <property type="nucleotide sequence ID" value="NZ_JACHXZ010000002.1"/>
</dbReference>